<sequence length="1004" mass="106008">MRSATLTAAFLLVPVCAMAGPNARSIATAFDSEAPMIIEAPSLDGLVQARENTPLDFIDAWTEGAEYLRYMQADVTDDNAGNGTDGVDESPDDPDDGGWDWSTTTFSHSTGASPTNIYGACALGLYYARENAGSPPAEWAIAMTDAADAMVANPSIRSSSDMIYLLRFADVASDMTYADAARTKYDGRITTYGSATALAEYIRDARAGQGYENGIIAWDVGTFAQIAAELDAKYPGNGYAADAVAIAEVLYQDSFADNPGYFDIVDDAGFDPTYTDKNYWWYNLGISGLIRAFQFSGAHTGEIPGLVDLLLDGQYSYGGVSFSYGANVDDWDWQSTAYAALALADVDLGLYETEISNMAYWLSATQDQTSGAWIYGSGTHYPEIGGENTAAMSFGNPSAVTLTGVNGDATGFCLSSVSTCVTVPFTLVRGAGDIEEARGVSVTIQISPELELCGSITQGDWLDGYSDQYFVTNNGGGNYTIDQAILGGTSCETGGGLLFEVPVQKASGVVADALGSIEIEEVLLRNCVNQPIAAEMGALVEIPINIEIPAALASLAASQVTSGNPTQATTNVDVSFTAPSESDVVAVHVYRAPYGLGDVTGSYPEYDDEAGSAAPTAPSWPPGDPWVWVADALSGPVVDNIADRGYWYYVAFVEDECGNVSPASNLTTGTLNYHLGDVTDGASAPGDNLVDTADMSKLGANYGIAIAHNATNNDLDVGPTSDFSVTGFPLTDNLINFEDLILFAINYGLVSLNDLPQDAADLTDPSALPSLTLEKPARSLNGTARARLVLDQPVDLVQGVHAVIEFDPSQVEIVGVRRGDLLGNEFFGTIDAEGAVSIDAAALGTGATIQGSGAYAVVEYRPLTPRAGIELGEVSLRDVRNRDLLKLDLSDTGRAPDFAIDETQSLGRVGVPETTQLLGARPNPFATTTDIHFQLAQEADVRLEIFDVAGRLVRTVFSGRVAAGEHAVTWDGRMDSGASAGSGIYLYRLQAGGKVWGQKLFVSR</sequence>
<dbReference type="Pfam" id="PF13860">
    <property type="entry name" value="FlgD_ig"/>
    <property type="match status" value="1"/>
</dbReference>
<name>A0A956SGJ6_UNCEI</name>
<dbReference type="Proteomes" id="UP000739538">
    <property type="component" value="Unassembled WGS sequence"/>
</dbReference>
<dbReference type="AlphaFoldDB" id="A0A956SGJ6"/>
<feature type="region of interest" description="Disordered" evidence="1">
    <location>
        <begin position="77"/>
        <end position="106"/>
    </location>
</feature>
<reference evidence="4" key="1">
    <citation type="submission" date="2020-04" db="EMBL/GenBank/DDBJ databases">
        <authorList>
            <person name="Zhang T."/>
        </authorList>
    </citation>
    <scope>NUCLEOTIDE SEQUENCE</scope>
    <source>
        <strain evidence="4">HKST-UBA02</strain>
    </source>
</reference>
<keyword evidence="2" id="KW-0732">Signal</keyword>
<comment type="caution">
    <text evidence="4">The sequence shown here is derived from an EMBL/GenBank/DDBJ whole genome shotgun (WGS) entry which is preliminary data.</text>
</comment>
<evidence type="ECO:0000313" key="5">
    <source>
        <dbReference type="Proteomes" id="UP000739538"/>
    </source>
</evidence>
<dbReference type="EMBL" id="JAGQHS010000101">
    <property type="protein sequence ID" value="MCA9757493.1"/>
    <property type="molecule type" value="Genomic_DNA"/>
</dbReference>
<feature type="compositionally biased region" description="Acidic residues" evidence="1">
    <location>
        <begin position="86"/>
        <end position="98"/>
    </location>
</feature>
<dbReference type="NCBIfam" id="TIGR04183">
    <property type="entry name" value="Por_Secre_tail"/>
    <property type="match status" value="1"/>
</dbReference>
<accession>A0A956SGJ6</accession>
<feature type="chain" id="PRO_5037008181" evidence="2">
    <location>
        <begin position="20"/>
        <end position="1004"/>
    </location>
</feature>
<reference evidence="4" key="2">
    <citation type="journal article" date="2021" name="Microbiome">
        <title>Successional dynamics and alternative stable states in a saline activated sludge microbial community over 9 years.</title>
        <authorList>
            <person name="Wang Y."/>
            <person name="Ye J."/>
            <person name="Ju F."/>
            <person name="Liu L."/>
            <person name="Boyd J.A."/>
            <person name="Deng Y."/>
            <person name="Parks D.H."/>
            <person name="Jiang X."/>
            <person name="Yin X."/>
            <person name="Woodcroft B.J."/>
            <person name="Tyson G.W."/>
            <person name="Hugenholtz P."/>
            <person name="Polz M.F."/>
            <person name="Zhang T."/>
        </authorList>
    </citation>
    <scope>NUCLEOTIDE SEQUENCE</scope>
    <source>
        <strain evidence="4">HKST-UBA02</strain>
    </source>
</reference>
<dbReference type="Gene3D" id="2.60.40.4070">
    <property type="match status" value="1"/>
</dbReference>
<evidence type="ECO:0000256" key="2">
    <source>
        <dbReference type="SAM" id="SignalP"/>
    </source>
</evidence>
<organism evidence="4 5">
    <name type="scientific">Eiseniibacteriota bacterium</name>
    <dbReference type="NCBI Taxonomy" id="2212470"/>
    <lineage>
        <taxon>Bacteria</taxon>
        <taxon>Candidatus Eiseniibacteriota</taxon>
    </lineage>
</organism>
<protein>
    <submittedName>
        <fullName evidence="4">T9SS type A sorting domain-containing protein</fullName>
    </submittedName>
</protein>
<feature type="domain" description="FlgD/Vpr Ig-like" evidence="3">
    <location>
        <begin position="929"/>
        <end position="991"/>
    </location>
</feature>
<gene>
    <name evidence="4" type="ORF">KDA27_16935</name>
</gene>
<feature type="signal peptide" evidence="2">
    <location>
        <begin position="1"/>
        <end position="19"/>
    </location>
</feature>
<evidence type="ECO:0000256" key="1">
    <source>
        <dbReference type="SAM" id="MobiDB-lite"/>
    </source>
</evidence>
<dbReference type="InterPro" id="IPR026444">
    <property type="entry name" value="Secre_tail"/>
</dbReference>
<evidence type="ECO:0000313" key="4">
    <source>
        <dbReference type="EMBL" id="MCA9757493.1"/>
    </source>
</evidence>
<proteinExistence type="predicted"/>
<dbReference type="InterPro" id="IPR025965">
    <property type="entry name" value="FlgD/Vpr_Ig-like"/>
</dbReference>
<evidence type="ECO:0000259" key="3">
    <source>
        <dbReference type="Pfam" id="PF13860"/>
    </source>
</evidence>